<organism evidence="2 3">
    <name type="scientific">Cotesia congregata</name>
    <name type="common">Parasitoid wasp</name>
    <name type="synonym">Apanteles congregatus</name>
    <dbReference type="NCBI Taxonomy" id="51543"/>
    <lineage>
        <taxon>Eukaryota</taxon>
        <taxon>Metazoa</taxon>
        <taxon>Ecdysozoa</taxon>
        <taxon>Arthropoda</taxon>
        <taxon>Hexapoda</taxon>
        <taxon>Insecta</taxon>
        <taxon>Pterygota</taxon>
        <taxon>Neoptera</taxon>
        <taxon>Endopterygota</taxon>
        <taxon>Hymenoptera</taxon>
        <taxon>Apocrita</taxon>
        <taxon>Ichneumonoidea</taxon>
        <taxon>Braconidae</taxon>
        <taxon>Microgastrinae</taxon>
        <taxon>Cotesia</taxon>
    </lineage>
</organism>
<proteinExistence type="predicted"/>
<gene>
    <name evidence="2" type="ORF">HICCMSTLAB_LOCUS11191</name>
</gene>
<sequence>MRHETVRCADNKMAQPVSTHQKEGTRTKVLDPHSLHFAGYRVSPDFYFMENYESSCPITRASQVVY</sequence>
<dbReference type="EMBL" id="CAJNRD030001123">
    <property type="protein sequence ID" value="CAG5102802.1"/>
    <property type="molecule type" value="Genomic_DNA"/>
</dbReference>
<dbReference type="Proteomes" id="UP000786811">
    <property type="component" value="Unassembled WGS sequence"/>
</dbReference>
<keyword evidence="3" id="KW-1185">Reference proteome</keyword>
<reference evidence="2" key="1">
    <citation type="submission" date="2021-04" db="EMBL/GenBank/DDBJ databases">
        <authorList>
            <person name="Chebbi M.A.C M."/>
        </authorList>
    </citation>
    <scope>NUCLEOTIDE SEQUENCE</scope>
</reference>
<evidence type="ECO:0000313" key="3">
    <source>
        <dbReference type="Proteomes" id="UP000786811"/>
    </source>
</evidence>
<comment type="caution">
    <text evidence="2">The sequence shown here is derived from an EMBL/GenBank/DDBJ whole genome shotgun (WGS) entry which is preliminary data.</text>
</comment>
<protein>
    <submittedName>
        <fullName evidence="2">Uncharacterized protein</fullName>
    </submittedName>
</protein>
<name>A0A8J2MX44_COTCN</name>
<accession>A0A8J2MX44</accession>
<feature type="region of interest" description="Disordered" evidence="1">
    <location>
        <begin position="1"/>
        <end position="25"/>
    </location>
</feature>
<evidence type="ECO:0000256" key="1">
    <source>
        <dbReference type="SAM" id="MobiDB-lite"/>
    </source>
</evidence>
<feature type="compositionally biased region" description="Basic and acidic residues" evidence="1">
    <location>
        <begin position="1"/>
        <end position="10"/>
    </location>
</feature>
<dbReference type="AlphaFoldDB" id="A0A8J2MX44"/>
<evidence type="ECO:0000313" key="2">
    <source>
        <dbReference type="EMBL" id="CAG5102802.1"/>
    </source>
</evidence>